<dbReference type="EMBL" id="CAADFS010000006">
    <property type="protein sequence ID" value="VFK39400.1"/>
    <property type="molecule type" value="Genomic_DNA"/>
</dbReference>
<reference evidence="1" key="1">
    <citation type="submission" date="2019-02" db="EMBL/GenBank/DDBJ databases">
        <authorList>
            <person name="Gruber-Vodicka R. H."/>
            <person name="Seah K. B. B."/>
        </authorList>
    </citation>
    <scope>NUCLEOTIDE SEQUENCE</scope>
    <source>
        <strain evidence="1">BECK_BZ123</strain>
    </source>
</reference>
<proteinExistence type="predicted"/>
<organism evidence="1">
    <name type="scientific">Candidatus Kentrum sp. TC</name>
    <dbReference type="NCBI Taxonomy" id="2126339"/>
    <lineage>
        <taxon>Bacteria</taxon>
        <taxon>Pseudomonadati</taxon>
        <taxon>Pseudomonadota</taxon>
        <taxon>Gammaproteobacteria</taxon>
        <taxon>Candidatus Kentrum</taxon>
    </lineage>
</organism>
<protein>
    <submittedName>
        <fullName evidence="1">Uncharacterized protein</fullName>
    </submittedName>
</protein>
<evidence type="ECO:0000313" key="1">
    <source>
        <dbReference type="EMBL" id="VFK39400.1"/>
    </source>
</evidence>
<dbReference type="AlphaFoldDB" id="A0A450YCX7"/>
<gene>
    <name evidence="1" type="ORF">BECKTC1821D_GA0114238_100630</name>
</gene>
<name>A0A450YCX7_9GAMM</name>
<sequence length="144" mass="15970">MSGKPYAIFRRGLKNRPNQWKCRWNPRGSFIPTASISTMRLLMFSDAEKPACSAIRMTLLLLIPSDGLSGVFGDFSVPARSSWGKTKIRSEPLRPETFGARVLRIDANQIVEFREGHETFLLAEGGAIGMEFSVHVLQGSRGGE</sequence>
<accession>A0A450YCX7</accession>